<evidence type="ECO:0000256" key="2">
    <source>
        <dbReference type="ARBA" id="ARBA00012035"/>
    </source>
</evidence>
<keyword evidence="8 12" id="KW-0067">ATP-binding</keyword>
<dbReference type="PANTHER" id="PTHR10584">
    <property type="entry name" value="SUGAR KINASE"/>
    <property type="match status" value="1"/>
</dbReference>
<dbReference type="SUPFAM" id="SSF53613">
    <property type="entry name" value="Ribokinase-like"/>
    <property type="match status" value="1"/>
</dbReference>
<feature type="binding site" evidence="12">
    <location>
        <begin position="220"/>
        <end position="225"/>
    </location>
    <ligand>
        <name>ATP</name>
        <dbReference type="ChEBI" id="CHEBI:30616"/>
    </ligand>
</feature>
<keyword evidence="12" id="KW-0963">Cytoplasm</keyword>
<feature type="binding site" evidence="12">
    <location>
        <begin position="39"/>
        <end position="43"/>
    </location>
    <ligand>
        <name>substrate</name>
    </ligand>
</feature>
<comment type="function">
    <text evidence="12">Catalyzes the phosphorylation of ribose at O-5 in a reaction requiring ATP and magnesium. The resulting D-ribose-5-phosphate can then be used either for sythesis of nucleotides, histidine, and tryptophan, or as a component of the pentose phosphate pathway.</text>
</comment>
<feature type="binding site" evidence="12">
    <location>
        <position position="252"/>
    </location>
    <ligand>
        <name>substrate</name>
    </ligand>
</feature>
<keyword evidence="7 12" id="KW-0418">Kinase</keyword>
<proteinExistence type="inferred from homology"/>
<keyword evidence="6 12" id="KW-0547">Nucleotide-binding</keyword>
<keyword evidence="10 12" id="KW-0630">Potassium</keyword>
<feature type="binding site" evidence="12">
    <location>
        <position position="246"/>
    </location>
    <ligand>
        <name>K(+)</name>
        <dbReference type="ChEBI" id="CHEBI:29103"/>
    </ligand>
</feature>
<feature type="domain" description="Carbohydrate kinase PfkB" evidence="13">
    <location>
        <begin position="1"/>
        <end position="294"/>
    </location>
</feature>
<dbReference type="GO" id="GO:0046872">
    <property type="term" value="F:metal ion binding"/>
    <property type="evidence" value="ECO:0007669"/>
    <property type="project" value="UniProtKB-KW"/>
</dbReference>
<keyword evidence="15" id="KW-1185">Reference proteome</keyword>
<feature type="binding site" evidence="12">
    <location>
        <position position="184"/>
    </location>
    <ligand>
        <name>ATP</name>
        <dbReference type="ChEBI" id="CHEBI:30616"/>
    </ligand>
</feature>
<evidence type="ECO:0000256" key="12">
    <source>
        <dbReference type="HAMAP-Rule" id="MF_01987"/>
    </source>
</evidence>
<evidence type="ECO:0000256" key="6">
    <source>
        <dbReference type="ARBA" id="ARBA00022741"/>
    </source>
</evidence>
<evidence type="ECO:0000256" key="9">
    <source>
        <dbReference type="ARBA" id="ARBA00022842"/>
    </source>
</evidence>
<dbReference type="RefSeq" id="WP_006302664.1">
    <property type="nucleotide sequence ID" value="NZ_ACGK02000001.1"/>
</dbReference>
<dbReference type="OrthoDB" id="9775849at2"/>
<evidence type="ECO:0000256" key="3">
    <source>
        <dbReference type="ARBA" id="ARBA00016943"/>
    </source>
</evidence>
<name>F1T496_9ACTN</name>
<keyword evidence="5 12" id="KW-0479">Metal-binding</keyword>
<comment type="similarity">
    <text evidence="12">Belongs to the carbohydrate kinase PfkB family. Ribokinase subfamily.</text>
</comment>
<feature type="active site" description="Proton acceptor" evidence="12">
    <location>
        <position position="252"/>
    </location>
</feature>
<evidence type="ECO:0000313" key="15">
    <source>
        <dbReference type="Proteomes" id="UP000005947"/>
    </source>
</evidence>
<organism evidence="14 15">
    <name type="scientific">Fannyhessea vaginae DSM 15829</name>
    <dbReference type="NCBI Taxonomy" id="525256"/>
    <lineage>
        <taxon>Bacteria</taxon>
        <taxon>Bacillati</taxon>
        <taxon>Actinomycetota</taxon>
        <taxon>Coriobacteriia</taxon>
        <taxon>Coriobacteriales</taxon>
        <taxon>Atopobiaceae</taxon>
        <taxon>Fannyhessea</taxon>
    </lineage>
</organism>
<dbReference type="InterPro" id="IPR011611">
    <property type="entry name" value="PfkB_dom"/>
</dbReference>
<accession>F1T496</accession>
<dbReference type="GO" id="GO:0005524">
    <property type="term" value="F:ATP binding"/>
    <property type="evidence" value="ECO:0007669"/>
    <property type="project" value="UniProtKB-UniRule"/>
</dbReference>
<dbReference type="InterPro" id="IPR002173">
    <property type="entry name" value="Carboh/pur_kinase_PfkB_CS"/>
</dbReference>
<dbReference type="InterPro" id="IPR029056">
    <property type="entry name" value="Ribokinase-like"/>
</dbReference>
<dbReference type="PRINTS" id="PR00990">
    <property type="entry name" value="RIBOKINASE"/>
</dbReference>
<comment type="cofactor">
    <cofactor evidence="12">
        <name>Mg(2+)</name>
        <dbReference type="ChEBI" id="CHEBI:18420"/>
    </cofactor>
    <text evidence="12">Requires a divalent cation, most likely magnesium in vivo, as an electrophilic catalyst to aid phosphoryl group transfer. It is the chelate of the metal and the nucleotide that is the actual substrate.</text>
</comment>
<sequence length="306" mass="32365">MHNVIVFGSINTDMSVSCTRMPEQGETVLGSTFVLSGGGKGANQAVTSARLGAKTYMVGKVGSDRLGSVRIAGLEEYGVRTSRIRTSSDVATGSALILRSKDDNRIVVDPGANVCVTFDEVQDTLDTLAQPGDIFLTQFECLPEVVKASLAYARKKGLFTICNPSPALPIDDDMYKTIDLLCLNEAECATLSGIQPNSEEDRLSALNFFAQKGVKQTILTLGAQGAVAKTADEVVVRPAFEVTCIDTTAAGDAFLGAVAACLSYDNSFDTTMEIAMATSALCVTKLGAQDAMPTFDEVQSFLASHK</sequence>
<comment type="caution">
    <text evidence="12">Lacks conserved residue(s) required for the propagation of feature annotation.</text>
</comment>
<dbReference type="EC" id="2.7.1.15" evidence="2 12"/>
<dbReference type="Gene3D" id="3.40.1190.20">
    <property type="match status" value="1"/>
</dbReference>
<keyword evidence="4 12" id="KW-0808">Transferase</keyword>
<dbReference type="HAMAP" id="MF_01987">
    <property type="entry name" value="Ribokinase"/>
    <property type="match status" value="1"/>
</dbReference>
<evidence type="ECO:0000256" key="8">
    <source>
        <dbReference type="ARBA" id="ARBA00022840"/>
    </source>
</evidence>
<dbReference type="Proteomes" id="UP000005947">
    <property type="component" value="Unassembled WGS sequence"/>
</dbReference>
<dbReference type="GO" id="GO:0004747">
    <property type="term" value="F:ribokinase activity"/>
    <property type="evidence" value="ECO:0007669"/>
    <property type="project" value="UniProtKB-UniRule"/>
</dbReference>
<evidence type="ECO:0000256" key="5">
    <source>
        <dbReference type="ARBA" id="ARBA00022723"/>
    </source>
</evidence>
<feature type="binding site" evidence="12">
    <location>
        <position position="248"/>
    </location>
    <ligand>
        <name>K(+)</name>
        <dbReference type="ChEBI" id="CHEBI:29103"/>
    </ligand>
</feature>
<feature type="binding site" evidence="12">
    <location>
        <begin position="11"/>
        <end position="13"/>
    </location>
    <ligand>
        <name>substrate</name>
    </ligand>
</feature>
<dbReference type="EMBL" id="ACGK02000001">
    <property type="protein sequence ID" value="EGF23540.1"/>
    <property type="molecule type" value="Genomic_DNA"/>
</dbReference>
<dbReference type="GO" id="GO:0019303">
    <property type="term" value="P:D-ribose catabolic process"/>
    <property type="evidence" value="ECO:0007669"/>
    <property type="project" value="UniProtKB-UniRule"/>
</dbReference>
<evidence type="ECO:0000256" key="11">
    <source>
        <dbReference type="ARBA" id="ARBA00023277"/>
    </source>
</evidence>
<comment type="activity regulation">
    <text evidence="12">Activated by a monovalent cation that binds near, but not in, the active site. The most likely occupant of the site in vivo is potassium. Ion binding induces a conformational change that may alter substrate affinity.</text>
</comment>
<dbReference type="UniPathway" id="UPA00916">
    <property type="reaction ID" value="UER00889"/>
</dbReference>
<evidence type="ECO:0000256" key="7">
    <source>
        <dbReference type="ARBA" id="ARBA00022777"/>
    </source>
</evidence>
<comment type="subunit">
    <text evidence="12">Homodimer.</text>
</comment>
<dbReference type="Pfam" id="PF00294">
    <property type="entry name" value="PfkB"/>
    <property type="match status" value="1"/>
</dbReference>
<evidence type="ECO:0000256" key="10">
    <source>
        <dbReference type="ARBA" id="ARBA00022958"/>
    </source>
</evidence>
<comment type="subcellular location">
    <subcellularLocation>
        <location evidence="12">Cytoplasm</location>
    </subcellularLocation>
</comment>
<dbReference type="GeneID" id="93210103"/>
<dbReference type="InterPro" id="IPR011877">
    <property type="entry name" value="Ribokinase"/>
</dbReference>
<comment type="catalytic activity">
    <reaction evidence="12">
        <text>D-ribose + ATP = D-ribose 5-phosphate + ADP + H(+)</text>
        <dbReference type="Rhea" id="RHEA:13697"/>
        <dbReference type="ChEBI" id="CHEBI:15378"/>
        <dbReference type="ChEBI" id="CHEBI:30616"/>
        <dbReference type="ChEBI" id="CHEBI:47013"/>
        <dbReference type="ChEBI" id="CHEBI:78346"/>
        <dbReference type="ChEBI" id="CHEBI:456216"/>
        <dbReference type="EC" id="2.7.1.15"/>
    </reaction>
</comment>
<protein>
    <recommendedName>
        <fullName evidence="3 12">Ribokinase</fullName>
        <shortName evidence="12">RK</shortName>
        <ecNumber evidence="2 12">2.7.1.15</ecNumber>
    </recommendedName>
</protein>
<dbReference type="GO" id="GO:0005737">
    <property type="term" value="C:cytoplasm"/>
    <property type="evidence" value="ECO:0007669"/>
    <property type="project" value="UniProtKB-SubCell"/>
</dbReference>
<evidence type="ECO:0000259" key="13">
    <source>
        <dbReference type="Pfam" id="PF00294"/>
    </source>
</evidence>
<keyword evidence="11 12" id="KW-0119">Carbohydrate metabolism</keyword>
<dbReference type="PROSITE" id="PS00584">
    <property type="entry name" value="PFKB_KINASES_2"/>
    <property type="match status" value="1"/>
</dbReference>
<dbReference type="PROSITE" id="PS00583">
    <property type="entry name" value="PFKB_KINASES_1"/>
    <property type="match status" value="1"/>
</dbReference>
<feature type="binding site" evidence="12">
    <location>
        <position position="282"/>
    </location>
    <ligand>
        <name>K(+)</name>
        <dbReference type="ChEBI" id="CHEBI:29103"/>
    </ligand>
</feature>
<dbReference type="InterPro" id="IPR002139">
    <property type="entry name" value="Ribo/fructo_kinase"/>
</dbReference>
<dbReference type="CDD" id="cd01174">
    <property type="entry name" value="ribokinase"/>
    <property type="match status" value="1"/>
</dbReference>
<dbReference type="eggNOG" id="COG0524">
    <property type="taxonomic scope" value="Bacteria"/>
</dbReference>
<reference evidence="14 15" key="1">
    <citation type="submission" date="2011-02" db="EMBL/GenBank/DDBJ databases">
        <authorList>
            <person name="Muzny D."/>
            <person name="Qin X."/>
            <person name="Buhay C."/>
            <person name="Dugan-Rocha S."/>
            <person name="Ding Y."/>
            <person name="Chen G."/>
            <person name="Hawes A."/>
            <person name="Holder M."/>
            <person name="Jhangiani S."/>
            <person name="Johnson A."/>
            <person name="Khan Z."/>
            <person name="Li Z."/>
            <person name="Liu W."/>
            <person name="Liu X."/>
            <person name="Perez L."/>
            <person name="Shen H."/>
            <person name="Wang Q."/>
            <person name="Watt J."/>
            <person name="Xi L."/>
            <person name="Xin Y."/>
            <person name="Zhou J."/>
            <person name="Deng J."/>
            <person name="Jiang H."/>
            <person name="Liu Y."/>
            <person name="Qu J."/>
            <person name="Song X.-Z."/>
            <person name="Zhang L."/>
            <person name="Villasana D."/>
            <person name="Johnson A."/>
            <person name="Liu J."/>
            <person name="Liyanage D."/>
            <person name="Lorensuhewa L."/>
            <person name="Robinson T."/>
            <person name="Song A."/>
            <person name="Song B.-B."/>
            <person name="Dinh H."/>
            <person name="Thornton R."/>
            <person name="Coyle M."/>
            <person name="Francisco L."/>
            <person name="Jackson L."/>
            <person name="Javaid M."/>
            <person name="Korchina V."/>
            <person name="Kovar C."/>
            <person name="Mata R."/>
            <person name="Mathew T."/>
            <person name="Ngo R."/>
            <person name="Nguyen L."/>
            <person name="Nguyen N."/>
            <person name="Okwuonu G."/>
            <person name="Ongeri F."/>
            <person name="Pham C."/>
            <person name="Simmons D."/>
            <person name="Wilczek-Boney K."/>
            <person name="Hale W."/>
            <person name="Jakkamsetti A."/>
            <person name="Pham P."/>
            <person name="Ruth R."/>
            <person name="San Lucas F."/>
            <person name="Warren J."/>
            <person name="Zhang J."/>
            <person name="Zhao Z."/>
            <person name="Zhou C."/>
            <person name="Zhu D."/>
            <person name="Lee S."/>
            <person name="Bess C."/>
            <person name="Blankenburg K."/>
            <person name="Forbes L."/>
            <person name="Fu Q."/>
            <person name="Gubbala S."/>
            <person name="Hirani K."/>
            <person name="Jayaseelan J.C."/>
            <person name="Lara F."/>
            <person name="Munidasa M."/>
            <person name="Palculict T."/>
            <person name="Patil S."/>
            <person name="Pu L.-L."/>
            <person name="Saada N."/>
            <person name="Tang L."/>
            <person name="Weissenberger G."/>
            <person name="Zhu Y."/>
            <person name="Hemphill L."/>
            <person name="Shang Y."/>
            <person name="Youmans B."/>
            <person name="Ayvaz T."/>
            <person name="Ross M."/>
            <person name="Santibanez J."/>
            <person name="Aqrawi P."/>
            <person name="Gross S."/>
            <person name="Joshi V."/>
            <person name="Fowler G."/>
            <person name="Nazareth L."/>
            <person name="Reid J."/>
            <person name="Worley K."/>
            <person name="Petrosino J."/>
            <person name="Highlander S."/>
            <person name="Gibbs R."/>
        </authorList>
    </citation>
    <scope>NUCLEOTIDE SEQUENCE [LARGE SCALE GENOMIC DNA]</scope>
    <source>
        <strain evidence="14 15">DSM 15829</strain>
    </source>
</reference>
<evidence type="ECO:0000256" key="4">
    <source>
        <dbReference type="ARBA" id="ARBA00022679"/>
    </source>
</evidence>
<feature type="binding site" evidence="12">
    <location>
        <position position="287"/>
    </location>
    <ligand>
        <name>K(+)</name>
        <dbReference type="ChEBI" id="CHEBI:29103"/>
    </ligand>
</feature>
<feature type="binding site" evidence="12">
    <location>
        <begin position="251"/>
        <end position="252"/>
    </location>
    <ligand>
        <name>ATP</name>
        <dbReference type="ChEBI" id="CHEBI:30616"/>
    </ligand>
</feature>
<evidence type="ECO:0000256" key="1">
    <source>
        <dbReference type="ARBA" id="ARBA00005380"/>
    </source>
</evidence>
<feature type="binding site" evidence="12">
    <location>
        <position position="285"/>
    </location>
    <ligand>
        <name>K(+)</name>
        <dbReference type="ChEBI" id="CHEBI:29103"/>
    </ligand>
</feature>
<comment type="pathway">
    <text evidence="12">Carbohydrate metabolism; D-ribose degradation; D-ribose 5-phosphate from beta-D-ribopyranose: step 2/2.</text>
</comment>
<dbReference type="AlphaFoldDB" id="F1T496"/>
<dbReference type="PANTHER" id="PTHR10584:SF166">
    <property type="entry name" value="RIBOKINASE"/>
    <property type="match status" value="1"/>
</dbReference>
<evidence type="ECO:0000313" key="14">
    <source>
        <dbReference type="EMBL" id="EGF23540.1"/>
    </source>
</evidence>
<keyword evidence="9 12" id="KW-0460">Magnesium</keyword>
<comment type="similarity">
    <text evidence="1">Belongs to the carbohydrate kinase pfkB family.</text>
</comment>
<gene>
    <name evidence="12" type="primary">rbsK</name>
    <name evidence="14" type="ORF">HMPREF0091_10487</name>
</gene>
<feature type="binding site" evidence="12">
    <location>
        <position position="140"/>
    </location>
    <ligand>
        <name>substrate</name>
    </ligand>
</feature>
<comment type="caution">
    <text evidence="14">The sequence shown here is derived from an EMBL/GenBank/DDBJ whole genome shotgun (WGS) entry which is preliminary data.</text>
</comment>